<evidence type="ECO:0000313" key="11">
    <source>
        <dbReference type="EMBL" id="UXI67561.1"/>
    </source>
</evidence>
<keyword evidence="4" id="KW-0813">Transport</keyword>
<evidence type="ECO:0000313" key="12">
    <source>
        <dbReference type="Proteomes" id="UP001064632"/>
    </source>
</evidence>
<keyword evidence="7" id="KW-0812">Transmembrane</keyword>
<name>A0ABY6BDA3_9GAMM</name>
<evidence type="ECO:0000256" key="6">
    <source>
        <dbReference type="ARBA" id="ARBA00022519"/>
    </source>
</evidence>
<evidence type="ECO:0000256" key="9">
    <source>
        <dbReference type="ARBA" id="ARBA00023136"/>
    </source>
</evidence>
<keyword evidence="5" id="KW-1003">Cell membrane</keyword>
<evidence type="ECO:0000256" key="8">
    <source>
        <dbReference type="ARBA" id="ARBA00022927"/>
    </source>
</evidence>
<dbReference type="Proteomes" id="UP001064632">
    <property type="component" value="Chromosome"/>
</dbReference>
<keyword evidence="9" id="KW-0472">Membrane</keyword>
<dbReference type="RefSeq" id="WP_261694531.1">
    <property type="nucleotide sequence ID" value="NZ_CP104694.1"/>
</dbReference>
<evidence type="ECO:0000256" key="4">
    <source>
        <dbReference type="ARBA" id="ARBA00022448"/>
    </source>
</evidence>
<protein>
    <recommendedName>
        <fullName evidence="3">Type II secretion system protein N</fullName>
    </recommendedName>
    <alternativeName>
        <fullName evidence="10">General secretion pathway protein N</fullName>
    </alternativeName>
</protein>
<evidence type="ECO:0000256" key="3">
    <source>
        <dbReference type="ARBA" id="ARBA00021563"/>
    </source>
</evidence>
<comment type="similarity">
    <text evidence="2">Belongs to the GSP N family.</text>
</comment>
<organism evidence="11 12">
    <name type="scientific">Tahibacter amnicola</name>
    <dbReference type="NCBI Taxonomy" id="2976241"/>
    <lineage>
        <taxon>Bacteria</taxon>
        <taxon>Pseudomonadati</taxon>
        <taxon>Pseudomonadota</taxon>
        <taxon>Gammaproteobacteria</taxon>
        <taxon>Lysobacterales</taxon>
        <taxon>Rhodanobacteraceae</taxon>
        <taxon>Tahibacter</taxon>
    </lineage>
</organism>
<evidence type="ECO:0000256" key="5">
    <source>
        <dbReference type="ARBA" id="ARBA00022475"/>
    </source>
</evidence>
<evidence type="ECO:0000256" key="10">
    <source>
        <dbReference type="ARBA" id="ARBA00030772"/>
    </source>
</evidence>
<keyword evidence="12" id="KW-1185">Reference proteome</keyword>
<evidence type="ECO:0000256" key="2">
    <source>
        <dbReference type="ARBA" id="ARBA00007208"/>
    </source>
</evidence>
<gene>
    <name evidence="11" type="ORF">N4264_22940</name>
</gene>
<evidence type="ECO:0000256" key="7">
    <source>
        <dbReference type="ARBA" id="ARBA00022692"/>
    </source>
</evidence>
<sequence length="255" mass="27046">MRFLRRLILLILFLGVAGLIVAFTLPADLALRWFKPNLGPVQVAGVSGTLWHGRAASVTVFGTPVGALDWQVDKAPVLLRQIVARLNLSGGSITAKGEVMRDPDGSIAADNVDFAFPAELAAPALDIPSLKLLGRVDGHIDEARLAGGWVHGARGKARWRDAGVTGEAEARFGDLTVEFASKGDHSIAGTVKDDGTSGLIVDGQFVVQGGQFDVTARLSARNGDPQVQEALRYIGQLQPDGSSLLKIHGQLFKLL</sequence>
<dbReference type="EMBL" id="CP104694">
    <property type="protein sequence ID" value="UXI67561.1"/>
    <property type="molecule type" value="Genomic_DNA"/>
</dbReference>
<dbReference type="InterPro" id="IPR022792">
    <property type="entry name" value="T2SS_protein-GspN"/>
</dbReference>
<keyword evidence="8" id="KW-0653">Protein transport</keyword>
<accession>A0ABY6BDA3</accession>
<dbReference type="Pfam" id="PF01203">
    <property type="entry name" value="T2SSN"/>
    <property type="match status" value="1"/>
</dbReference>
<keyword evidence="6" id="KW-0997">Cell inner membrane</keyword>
<proteinExistence type="inferred from homology"/>
<comment type="subcellular location">
    <subcellularLocation>
        <location evidence="1">Cell inner membrane</location>
    </subcellularLocation>
</comment>
<evidence type="ECO:0000256" key="1">
    <source>
        <dbReference type="ARBA" id="ARBA00004533"/>
    </source>
</evidence>
<reference evidence="11" key="1">
    <citation type="submission" date="2022-09" db="EMBL/GenBank/DDBJ databases">
        <title>Tahibacter sp. nov., isolated from a fresh water.</title>
        <authorList>
            <person name="Baek J.H."/>
            <person name="Lee J.K."/>
            <person name="Kim J.M."/>
            <person name="Jeon C.O."/>
        </authorList>
    </citation>
    <scope>NUCLEOTIDE SEQUENCE</scope>
    <source>
        <strain evidence="11">W38</strain>
    </source>
</reference>